<organism evidence="3 4">
    <name type="scientific">Pelistega europaea</name>
    <dbReference type="NCBI Taxonomy" id="106147"/>
    <lineage>
        <taxon>Bacteria</taxon>
        <taxon>Pseudomonadati</taxon>
        <taxon>Pseudomonadota</taxon>
        <taxon>Betaproteobacteria</taxon>
        <taxon>Burkholderiales</taxon>
        <taxon>Alcaligenaceae</taxon>
        <taxon>Pelistega</taxon>
    </lineage>
</organism>
<sequence length="122" mass="13675">MNTTAQPITVQLFYAHTSTQIWQKSLYLPVGSTVKMAIEQSGIAQAFPSQDFNSLGIGIFGQKATLNTVLSSNDRIELCRKLSFDPKESRKRRAQHRQAGILKKKHLKPDRAKKIVVDVHNG</sequence>
<dbReference type="InterPro" id="IPR005346">
    <property type="entry name" value="RnfH"/>
</dbReference>
<comment type="caution">
    <text evidence="3">The sequence shown here is derived from an EMBL/GenBank/DDBJ whole genome shotgun (WGS) entry which is preliminary data.</text>
</comment>
<dbReference type="RefSeq" id="WP_171587933.1">
    <property type="nucleotide sequence ID" value="NZ_JABGBO010000002.1"/>
</dbReference>
<gene>
    <name evidence="3" type="ORF">HKX40_02150</name>
</gene>
<keyword evidence="4" id="KW-1185">Reference proteome</keyword>
<dbReference type="Pfam" id="PF03658">
    <property type="entry name" value="Ub-RnfH"/>
    <property type="match status" value="1"/>
</dbReference>
<dbReference type="EMBL" id="JABGBO010000002">
    <property type="protein sequence ID" value="NOL48946.1"/>
    <property type="molecule type" value="Genomic_DNA"/>
</dbReference>
<evidence type="ECO:0000313" key="4">
    <source>
        <dbReference type="Proteomes" id="UP000541421"/>
    </source>
</evidence>
<dbReference type="AlphaFoldDB" id="A0A7Y4P3Z2"/>
<dbReference type="SUPFAM" id="SSF54285">
    <property type="entry name" value="MoaD/ThiS"/>
    <property type="match status" value="1"/>
</dbReference>
<name>A0A7Y4P3Z2_9BURK</name>
<evidence type="ECO:0000313" key="3">
    <source>
        <dbReference type="EMBL" id="NOL48946.1"/>
    </source>
</evidence>
<dbReference type="InterPro" id="IPR037021">
    <property type="entry name" value="RnfH_sf"/>
</dbReference>
<reference evidence="3 4" key="1">
    <citation type="submission" date="2020-05" db="EMBL/GenBank/DDBJ databases">
        <authorList>
            <person name="Niu N."/>
        </authorList>
    </citation>
    <scope>NUCLEOTIDE SEQUENCE [LARGE SCALE GENOMIC DNA]</scope>
    <source>
        <strain evidence="3 4">LMG10982</strain>
    </source>
</reference>
<comment type="similarity">
    <text evidence="1 2">Belongs to the UPF0125 (RnfH) family.</text>
</comment>
<dbReference type="HAMAP" id="MF_00460">
    <property type="entry name" value="UPF0125_RnfH"/>
    <property type="match status" value="1"/>
</dbReference>
<dbReference type="InterPro" id="IPR016155">
    <property type="entry name" value="Mopterin_synth/thiamin_S_b"/>
</dbReference>
<proteinExistence type="inferred from homology"/>
<dbReference type="Proteomes" id="UP000541421">
    <property type="component" value="Unassembled WGS sequence"/>
</dbReference>
<dbReference type="PANTHER" id="PTHR37483:SF1">
    <property type="entry name" value="UPF0125 PROTEIN RATB"/>
    <property type="match status" value="1"/>
</dbReference>
<evidence type="ECO:0000256" key="2">
    <source>
        <dbReference type="HAMAP-Rule" id="MF_00460"/>
    </source>
</evidence>
<evidence type="ECO:0000256" key="1">
    <source>
        <dbReference type="ARBA" id="ARBA00010645"/>
    </source>
</evidence>
<dbReference type="PANTHER" id="PTHR37483">
    <property type="entry name" value="UPF0125 PROTEIN RATB"/>
    <property type="match status" value="1"/>
</dbReference>
<dbReference type="Gene3D" id="3.10.20.280">
    <property type="entry name" value="RnfH-like"/>
    <property type="match status" value="1"/>
</dbReference>
<accession>A0A7Y4P3Z2</accession>
<protein>
    <recommendedName>
        <fullName evidence="2">UPF0125 protein HKX40_02150</fullName>
    </recommendedName>
</protein>